<protein>
    <recommendedName>
        <fullName evidence="3 8">Dihydrofolate reductase</fullName>
        <ecNumber evidence="3 8">1.5.1.3</ecNumber>
    </recommendedName>
</protein>
<dbReference type="SUPFAM" id="SSF53597">
    <property type="entry name" value="Dihydrofolate reductase-like"/>
    <property type="match status" value="1"/>
</dbReference>
<comment type="caution">
    <text evidence="11">The sequence shown here is derived from an EMBL/GenBank/DDBJ whole genome shotgun (WGS) entry which is preliminary data.</text>
</comment>
<evidence type="ECO:0000313" key="12">
    <source>
        <dbReference type="Proteomes" id="UP000652567"/>
    </source>
</evidence>
<dbReference type="InterPro" id="IPR017925">
    <property type="entry name" value="DHFR_CS"/>
</dbReference>
<proteinExistence type="inferred from homology"/>
<accession>A0A928V010</accession>
<organism evidence="11 12">
    <name type="scientific">Cellvibrio polysaccharolyticus</name>
    <dbReference type="NCBI Taxonomy" id="2082724"/>
    <lineage>
        <taxon>Bacteria</taxon>
        <taxon>Pseudomonadati</taxon>
        <taxon>Pseudomonadota</taxon>
        <taxon>Gammaproteobacteria</taxon>
        <taxon>Cellvibrionales</taxon>
        <taxon>Cellvibrionaceae</taxon>
        <taxon>Cellvibrio</taxon>
    </lineage>
</organism>
<dbReference type="InterPro" id="IPR012259">
    <property type="entry name" value="DHFR"/>
</dbReference>
<evidence type="ECO:0000256" key="1">
    <source>
        <dbReference type="ARBA" id="ARBA00004903"/>
    </source>
</evidence>
<evidence type="ECO:0000256" key="2">
    <source>
        <dbReference type="ARBA" id="ARBA00009539"/>
    </source>
</evidence>
<evidence type="ECO:0000256" key="4">
    <source>
        <dbReference type="ARBA" id="ARBA00022563"/>
    </source>
</evidence>
<reference evidence="11" key="1">
    <citation type="submission" date="2018-07" db="EMBL/GenBank/DDBJ databases">
        <title>Genome assembly of strain Ka43.</title>
        <authorList>
            <person name="Kukolya J."/>
            <person name="Nagy I."/>
            <person name="Horvath B."/>
            <person name="Toth A."/>
        </authorList>
    </citation>
    <scope>NUCLEOTIDE SEQUENCE</scope>
    <source>
        <strain evidence="11">KB43</strain>
    </source>
</reference>
<evidence type="ECO:0000256" key="6">
    <source>
        <dbReference type="ARBA" id="ARBA00023002"/>
    </source>
</evidence>
<evidence type="ECO:0000313" key="11">
    <source>
        <dbReference type="EMBL" id="MBE8716213.1"/>
    </source>
</evidence>
<dbReference type="PANTHER" id="PTHR48069:SF3">
    <property type="entry name" value="DIHYDROFOLATE REDUCTASE"/>
    <property type="match status" value="1"/>
</dbReference>
<dbReference type="EC" id="1.5.1.3" evidence="3 8"/>
<dbReference type="CDD" id="cd00209">
    <property type="entry name" value="DHFR"/>
    <property type="match status" value="1"/>
</dbReference>
<dbReference type="PROSITE" id="PS00075">
    <property type="entry name" value="DHFR_1"/>
    <property type="match status" value="1"/>
</dbReference>
<dbReference type="GO" id="GO:0046654">
    <property type="term" value="P:tetrahydrofolate biosynthetic process"/>
    <property type="evidence" value="ECO:0007669"/>
    <property type="project" value="InterPro"/>
</dbReference>
<dbReference type="PROSITE" id="PS51330">
    <property type="entry name" value="DHFR_2"/>
    <property type="match status" value="1"/>
</dbReference>
<dbReference type="PIRSF" id="PIRSF000194">
    <property type="entry name" value="DHFR"/>
    <property type="match status" value="1"/>
</dbReference>
<dbReference type="GO" id="GO:0046452">
    <property type="term" value="P:dihydrofolate metabolic process"/>
    <property type="evidence" value="ECO:0007669"/>
    <property type="project" value="TreeGrafter"/>
</dbReference>
<feature type="domain" description="DHFR" evidence="10">
    <location>
        <begin position="2"/>
        <end position="168"/>
    </location>
</feature>
<evidence type="ECO:0000256" key="3">
    <source>
        <dbReference type="ARBA" id="ARBA00012856"/>
    </source>
</evidence>
<keyword evidence="6 8" id="KW-0560">Oxidoreductase</keyword>
<dbReference type="InterPro" id="IPR001796">
    <property type="entry name" value="DHFR_dom"/>
</dbReference>
<comment type="similarity">
    <text evidence="2 8 9">Belongs to the dihydrofolate reductase family.</text>
</comment>
<sequence length="170" mass="18459">MKLALIVAAGNGNVIGKANTLPWRLPEDLKYFKATTLGKPVIMGRKTFESIGRVLPGRANIVVTRQPDWAAPPGVIVVASVEAALQRAAALVAAGQTDADEAMIIGGAEIYQYALPLAERIYFTRIEVDVPDGDAFFPELSPQQWYLVSDEPGSATASYRHRFQVYQRAG</sequence>
<dbReference type="Gene3D" id="3.40.430.10">
    <property type="entry name" value="Dihydrofolate Reductase, subunit A"/>
    <property type="match status" value="1"/>
</dbReference>
<dbReference type="GO" id="GO:0005829">
    <property type="term" value="C:cytosol"/>
    <property type="evidence" value="ECO:0007669"/>
    <property type="project" value="TreeGrafter"/>
</dbReference>
<name>A0A928V010_9GAMM</name>
<keyword evidence="12" id="KW-1185">Reference proteome</keyword>
<dbReference type="GO" id="GO:0046655">
    <property type="term" value="P:folic acid metabolic process"/>
    <property type="evidence" value="ECO:0007669"/>
    <property type="project" value="TreeGrafter"/>
</dbReference>
<dbReference type="Pfam" id="PF00186">
    <property type="entry name" value="DHFR_1"/>
    <property type="match status" value="1"/>
</dbReference>
<comment type="pathway">
    <text evidence="1 8">Cofactor biosynthesis; tetrahydrofolate biosynthesis; 5,6,7,8-tetrahydrofolate from 7,8-dihydrofolate: step 1/1.</text>
</comment>
<dbReference type="GO" id="GO:0006730">
    <property type="term" value="P:one-carbon metabolic process"/>
    <property type="evidence" value="ECO:0007669"/>
    <property type="project" value="UniProtKB-KW"/>
</dbReference>
<evidence type="ECO:0000256" key="8">
    <source>
        <dbReference type="PIRNR" id="PIRNR000194"/>
    </source>
</evidence>
<dbReference type="InterPro" id="IPR024072">
    <property type="entry name" value="DHFR-like_dom_sf"/>
</dbReference>
<dbReference type="FunFam" id="3.40.430.10:FF:000001">
    <property type="entry name" value="Dihydrofolate reductase"/>
    <property type="match status" value="1"/>
</dbReference>
<evidence type="ECO:0000256" key="9">
    <source>
        <dbReference type="RuleBase" id="RU004474"/>
    </source>
</evidence>
<dbReference type="GO" id="GO:0004146">
    <property type="term" value="F:dihydrofolate reductase activity"/>
    <property type="evidence" value="ECO:0007669"/>
    <property type="project" value="UniProtKB-EC"/>
</dbReference>
<evidence type="ECO:0000256" key="7">
    <source>
        <dbReference type="ARBA" id="ARBA00025067"/>
    </source>
</evidence>
<dbReference type="PANTHER" id="PTHR48069">
    <property type="entry name" value="DIHYDROFOLATE REDUCTASE"/>
    <property type="match status" value="1"/>
</dbReference>
<dbReference type="AlphaFoldDB" id="A0A928V010"/>
<comment type="function">
    <text evidence="7 8">Key enzyme in folate metabolism. Catalyzes an essential reaction for de novo glycine and purine synthesis, and for DNA precursor synthesis.</text>
</comment>
<dbReference type="RefSeq" id="WP_193907115.1">
    <property type="nucleotide sequence ID" value="NZ_PRDL01000001.1"/>
</dbReference>
<dbReference type="PRINTS" id="PR00070">
    <property type="entry name" value="DHFR"/>
</dbReference>
<dbReference type="GO" id="GO:0070401">
    <property type="term" value="F:NADP+ binding"/>
    <property type="evidence" value="ECO:0007669"/>
    <property type="project" value="UniProtKB-ARBA"/>
</dbReference>
<evidence type="ECO:0000256" key="5">
    <source>
        <dbReference type="ARBA" id="ARBA00022857"/>
    </source>
</evidence>
<dbReference type="EMBL" id="PRDL01000001">
    <property type="protein sequence ID" value="MBE8716213.1"/>
    <property type="molecule type" value="Genomic_DNA"/>
</dbReference>
<keyword evidence="4 8" id="KW-0554">One-carbon metabolism</keyword>
<comment type="catalytic activity">
    <reaction evidence="8">
        <text>(6S)-5,6,7,8-tetrahydrofolate + NADP(+) = 7,8-dihydrofolate + NADPH + H(+)</text>
        <dbReference type="Rhea" id="RHEA:15009"/>
        <dbReference type="ChEBI" id="CHEBI:15378"/>
        <dbReference type="ChEBI" id="CHEBI:57451"/>
        <dbReference type="ChEBI" id="CHEBI:57453"/>
        <dbReference type="ChEBI" id="CHEBI:57783"/>
        <dbReference type="ChEBI" id="CHEBI:58349"/>
        <dbReference type="EC" id="1.5.1.3"/>
    </reaction>
</comment>
<gene>
    <name evidence="11" type="ORF">C4F51_03325</name>
</gene>
<dbReference type="Proteomes" id="UP000652567">
    <property type="component" value="Unassembled WGS sequence"/>
</dbReference>
<keyword evidence="5 8" id="KW-0521">NADP</keyword>
<evidence type="ECO:0000259" key="10">
    <source>
        <dbReference type="PROSITE" id="PS51330"/>
    </source>
</evidence>